<proteinExistence type="predicted"/>
<protein>
    <submittedName>
        <fullName evidence="2">Uncharacterized protein</fullName>
    </submittedName>
</protein>
<keyword evidence="1" id="KW-0472">Membrane</keyword>
<keyword evidence="3" id="KW-1185">Reference proteome</keyword>
<feature type="transmembrane region" description="Helical" evidence="1">
    <location>
        <begin position="107"/>
        <end position="129"/>
    </location>
</feature>
<accession>A0A7M6DPG0</accession>
<evidence type="ECO:0000256" key="1">
    <source>
        <dbReference type="SAM" id="Phobius"/>
    </source>
</evidence>
<organism evidence="2 3">
    <name type="scientific">Clytia hemisphaerica</name>
    <dbReference type="NCBI Taxonomy" id="252671"/>
    <lineage>
        <taxon>Eukaryota</taxon>
        <taxon>Metazoa</taxon>
        <taxon>Cnidaria</taxon>
        <taxon>Hydrozoa</taxon>
        <taxon>Hydroidolina</taxon>
        <taxon>Leptothecata</taxon>
        <taxon>Obeliida</taxon>
        <taxon>Clytiidae</taxon>
        <taxon>Clytia</taxon>
    </lineage>
</organism>
<keyword evidence="1" id="KW-0812">Transmembrane</keyword>
<sequence>AIALDEYMTGYYISDIQEAIPKAAIQMAKKPLQAGIGVGTYDSPIRTLVNSFYGANHDNIYDLWFSIVDELMIKTKRRGFEDGHKTVADINKKDDPVEPLFTYKHQSFTICIGSAFVFSCLCVIVNQIIVNKRKNKRNLTTK</sequence>
<keyword evidence="1" id="KW-1133">Transmembrane helix</keyword>
<dbReference type="EnsemblMetazoa" id="CLYHEMT020203.1">
    <property type="protein sequence ID" value="CLYHEMP020203.1"/>
    <property type="gene ID" value="CLYHEMG020203"/>
</dbReference>
<evidence type="ECO:0000313" key="3">
    <source>
        <dbReference type="Proteomes" id="UP000594262"/>
    </source>
</evidence>
<dbReference type="Proteomes" id="UP000594262">
    <property type="component" value="Unplaced"/>
</dbReference>
<dbReference type="AlphaFoldDB" id="A0A7M6DPG0"/>
<evidence type="ECO:0000313" key="2">
    <source>
        <dbReference type="EnsemblMetazoa" id="CLYHEMP020203.1"/>
    </source>
</evidence>
<reference evidence="2" key="1">
    <citation type="submission" date="2021-01" db="UniProtKB">
        <authorList>
            <consortium name="EnsemblMetazoa"/>
        </authorList>
    </citation>
    <scope>IDENTIFICATION</scope>
</reference>
<name>A0A7M6DPG0_9CNID</name>